<evidence type="ECO:0000256" key="1">
    <source>
        <dbReference type="SAM" id="Coils"/>
    </source>
</evidence>
<proteinExistence type="predicted"/>
<accession>A0A0M4CK07</accession>
<evidence type="ECO:0000313" key="5">
    <source>
        <dbReference type="Proteomes" id="UP000068067"/>
    </source>
</evidence>
<dbReference type="InterPro" id="IPR056920">
    <property type="entry name" value="PRTase-CE"/>
</dbReference>
<feature type="coiled-coil region" evidence="1">
    <location>
        <begin position="53"/>
        <end position="80"/>
    </location>
</feature>
<organism evidence="4 5">
    <name type="scientific">Corynebacterium deserti GIMN1.010</name>
    <dbReference type="NCBI Taxonomy" id="931089"/>
    <lineage>
        <taxon>Bacteria</taxon>
        <taxon>Bacillati</taxon>
        <taxon>Actinomycetota</taxon>
        <taxon>Actinomycetes</taxon>
        <taxon>Mycobacteriales</taxon>
        <taxon>Corynebacteriaceae</taxon>
        <taxon>Corynebacterium</taxon>
    </lineage>
</organism>
<gene>
    <name evidence="4" type="ORF">CDES_01845</name>
</gene>
<dbReference type="PATRIC" id="fig|931089.4.peg.375"/>
<dbReference type="AlphaFoldDB" id="A0A0M4CK07"/>
<dbReference type="Pfam" id="PF24409">
    <property type="entry name" value="wHTH-PRTase_assc"/>
    <property type="match status" value="1"/>
</dbReference>
<evidence type="ECO:0000259" key="2">
    <source>
        <dbReference type="Pfam" id="PF24390"/>
    </source>
</evidence>
<dbReference type="InterPro" id="IPR057055">
    <property type="entry name" value="wHTH-PRTase_assoc"/>
</dbReference>
<dbReference type="KEGG" id="cdx:CDES_01845"/>
<keyword evidence="1" id="KW-0175">Coiled coil</keyword>
<sequence length="460" mass="52103">MNELQIVSTDDVRRGISNALEVMLQAKKIDSRIFYCDVISSREIPPPLEANHALKIKRQKEEAEQRFKQWKREHQGNEKAKITLQNVSPFSSNDLLRYLRSKHDVDASAPSFFQHVAFETFLPNQPSLNKSEDPFGSVPGSEAITANLLGKLFVEKESHFLAPSSSQEEVIENARTILLVADFSGTGVQVVEYAKTFHANERIREKRNQKRLKIVLICYAATLLAEKWIKENQYLFDEISIVKGAHSLSALDWDSLKKKELKDFLESYSLNKKSRRRAAFGFERSGALYCSSFSIPNNLPVVLRQPLGPTSNWSPLLTHQNIQKIVGHGTGDAIRATTLIGTHPDFNNGPSLAAAKKSPYFQRLLGDLEILLLLYLSEARECFMPSVNEISSKLRLEIAEVESRLETLRGGGFIDLSFSLTDAGRAELEKAKKKQYQKKYSLHKSLNLYYPSSLRLGEKW</sequence>
<evidence type="ECO:0000259" key="3">
    <source>
        <dbReference type="Pfam" id="PF24409"/>
    </source>
</evidence>
<keyword evidence="5" id="KW-1185">Reference proteome</keyword>
<dbReference type="Proteomes" id="UP000068067">
    <property type="component" value="Chromosome"/>
</dbReference>
<feature type="domain" description="PRTase associated wHTH" evidence="3">
    <location>
        <begin position="387"/>
        <end position="455"/>
    </location>
</feature>
<protein>
    <submittedName>
        <fullName evidence="4">Uncharacterized protein</fullName>
    </submittedName>
</protein>
<feature type="domain" description="PRTase-CE" evidence="2">
    <location>
        <begin position="141"/>
        <end position="317"/>
    </location>
</feature>
<evidence type="ECO:0000313" key="4">
    <source>
        <dbReference type="EMBL" id="ALC04835.1"/>
    </source>
</evidence>
<dbReference type="EMBL" id="CP009220">
    <property type="protein sequence ID" value="ALC04835.1"/>
    <property type="molecule type" value="Genomic_DNA"/>
</dbReference>
<name>A0A0M4CK07_9CORY</name>
<dbReference type="STRING" id="931089.CDES_01845"/>
<dbReference type="Pfam" id="PF24390">
    <property type="entry name" value="PRTase-CE"/>
    <property type="match status" value="1"/>
</dbReference>
<reference evidence="4 5" key="1">
    <citation type="submission" date="2014-08" db="EMBL/GenBank/DDBJ databases">
        <title>Complete genome sequence of Corynebacterium deserti GIMN1.010 (=DSM 45689), isolated from desert sand in western China.</title>
        <authorList>
            <person name="Ruckert C."/>
            <person name="Albersmeier A."/>
            <person name="Kalinowski J."/>
        </authorList>
    </citation>
    <scope>NUCLEOTIDE SEQUENCE [LARGE SCALE GENOMIC DNA]</scope>
    <source>
        <strain evidence="4 5">GIMN1.010</strain>
    </source>
</reference>